<feature type="domain" description="PLD phosphodiesterase" evidence="1">
    <location>
        <begin position="157"/>
        <end position="184"/>
    </location>
</feature>
<dbReference type="CDD" id="cd09111">
    <property type="entry name" value="PLDc_ymdC_like_1"/>
    <property type="match status" value="1"/>
</dbReference>
<dbReference type="EMBL" id="BSPQ01000005">
    <property type="protein sequence ID" value="GLS90793.1"/>
    <property type="molecule type" value="Genomic_DNA"/>
</dbReference>
<dbReference type="PANTHER" id="PTHR21248:SF12">
    <property type="entry name" value="CARDIOLIPIN SYNTHASE C"/>
    <property type="match status" value="1"/>
</dbReference>
<reference evidence="3" key="1">
    <citation type="journal article" date="2019" name="Int. J. Syst. Evol. Microbiol.">
        <title>The Global Catalogue of Microorganisms (GCM) 10K type strain sequencing project: providing services to taxonomists for standard genome sequencing and annotation.</title>
        <authorList>
            <consortium name="The Broad Institute Genomics Platform"/>
            <consortium name="The Broad Institute Genome Sequencing Center for Infectious Disease"/>
            <person name="Wu L."/>
            <person name="Ma J."/>
        </authorList>
    </citation>
    <scope>NUCLEOTIDE SEQUENCE [LARGE SCALE GENOMIC DNA]</scope>
    <source>
        <strain evidence="3">NBRC 103166</strain>
    </source>
</reference>
<dbReference type="SMART" id="SM00155">
    <property type="entry name" value="PLDc"/>
    <property type="match status" value="2"/>
</dbReference>
<comment type="caution">
    <text evidence="2">The sequence shown here is derived from an EMBL/GenBank/DDBJ whole genome shotgun (WGS) entry which is preliminary data.</text>
</comment>
<name>A0ABQ6E0W7_9GAMM</name>
<sequence length="490" mass="56398">MQAFDMNLPGKRSFFLFALIVLLSGCAAPYPRVSPDFQKEWQHQQYTAQAYLLPSASIAFAERLNLIQQATQTIDITYFSWNGDTLGLMLLNALKEAADRGVIVRIALDDLLVFNEKWLADIDSHENIDIRLFNPFSSRKMGWMGRSIEFSINQQQLDNRLHEKYFNVDQQFLILGGRNIGDEYFGYSQTANFFDLDVLFKGPLITAFANNYQRLWESGLLTPISTLIDVESDGQFKYFKQRYQKTQEKNVAIVEDLATTLATLPVAQYTEVQVIPVFDSLNKLQDSQPYFRSRAEHIIAKELSDAQHAIISTPYIVPTDGEFVVLSQLTSNGADVRLATNSSASNDSLFVPAYYETHRETLLDMGINIVEYKDQAKNSDNFYHADTYYHNKTIVLDSEVSYIGSSNFDPRSDFINIEFGLFVYSEPFALQIQDYLFNDKDELYWRVLRNKSGQVEWHSGDEIHHQNPNYGGWHSLPDWFFRKMNAESEL</sequence>
<dbReference type="SUPFAM" id="SSF56024">
    <property type="entry name" value="Phospholipase D/nuclease"/>
    <property type="match status" value="2"/>
</dbReference>
<dbReference type="RefSeq" id="WP_284203911.1">
    <property type="nucleotide sequence ID" value="NZ_BSPQ01000005.1"/>
</dbReference>
<dbReference type="CDD" id="cd09113">
    <property type="entry name" value="PLDc_ymdC_like_2"/>
    <property type="match status" value="1"/>
</dbReference>
<dbReference type="PANTHER" id="PTHR21248">
    <property type="entry name" value="CARDIOLIPIN SYNTHASE"/>
    <property type="match status" value="1"/>
</dbReference>
<evidence type="ECO:0000313" key="3">
    <source>
        <dbReference type="Proteomes" id="UP001157353"/>
    </source>
</evidence>
<dbReference type="InterPro" id="IPR001736">
    <property type="entry name" value="PLipase_D/transphosphatidylase"/>
</dbReference>
<keyword evidence="3" id="KW-1185">Reference proteome</keyword>
<dbReference type="InterPro" id="IPR025202">
    <property type="entry name" value="PLD-like_dom"/>
</dbReference>
<evidence type="ECO:0000259" key="1">
    <source>
        <dbReference type="PROSITE" id="PS50035"/>
    </source>
</evidence>
<dbReference type="PROSITE" id="PS50035">
    <property type="entry name" value="PLD"/>
    <property type="match status" value="2"/>
</dbReference>
<gene>
    <name evidence="2" type="ORF">GCM10007916_18600</name>
</gene>
<protein>
    <submittedName>
        <fullName evidence="2">Phospholipase D family protein</fullName>
    </submittedName>
</protein>
<dbReference type="Pfam" id="PF13091">
    <property type="entry name" value="PLDc_2"/>
    <property type="match status" value="2"/>
</dbReference>
<dbReference type="Proteomes" id="UP001157353">
    <property type="component" value="Unassembled WGS sequence"/>
</dbReference>
<dbReference type="Gene3D" id="3.30.870.10">
    <property type="entry name" value="Endonuclease Chain A"/>
    <property type="match status" value="2"/>
</dbReference>
<organism evidence="2 3">
    <name type="scientific">Psychromonas marina</name>
    <dbReference type="NCBI Taxonomy" id="88364"/>
    <lineage>
        <taxon>Bacteria</taxon>
        <taxon>Pseudomonadati</taxon>
        <taxon>Pseudomonadota</taxon>
        <taxon>Gammaproteobacteria</taxon>
        <taxon>Alteromonadales</taxon>
        <taxon>Psychromonadaceae</taxon>
        <taxon>Psychromonas</taxon>
    </lineage>
</organism>
<feature type="domain" description="PLD phosphodiesterase" evidence="1">
    <location>
        <begin position="385"/>
        <end position="412"/>
    </location>
</feature>
<evidence type="ECO:0000313" key="2">
    <source>
        <dbReference type="EMBL" id="GLS90793.1"/>
    </source>
</evidence>
<accession>A0ABQ6E0W7</accession>
<proteinExistence type="predicted"/>